<organism evidence="2 3">
    <name type="scientific">Rhizobium straminoryzae</name>
    <dbReference type="NCBI Taxonomy" id="1387186"/>
    <lineage>
        <taxon>Bacteria</taxon>
        <taxon>Pseudomonadati</taxon>
        <taxon>Pseudomonadota</taxon>
        <taxon>Alphaproteobacteria</taxon>
        <taxon>Hyphomicrobiales</taxon>
        <taxon>Rhizobiaceae</taxon>
        <taxon>Rhizobium/Agrobacterium group</taxon>
        <taxon>Rhizobium</taxon>
    </lineage>
</organism>
<proteinExistence type="predicted"/>
<dbReference type="GO" id="GO:0010468">
    <property type="term" value="P:regulation of gene expression"/>
    <property type="evidence" value="ECO:0007669"/>
    <property type="project" value="InterPro"/>
</dbReference>
<feature type="transmembrane region" description="Helical" evidence="1">
    <location>
        <begin position="322"/>
        <end position="339"/>
    </location>
</feature>
<dbReference type="InterPro" id="IPR017516">
    <property type="entry name" value="AbrB_dup"/>
</dbReference>
<feature type="transmembrane region" description="Helical" evidence="1">
    <location>
        <begin position="139"/>
        <end position="160"/>
    </location>
</feature>
<dbReference type="PANTHER" id="PTHR38457:SF1">
    <property type="entry name" value="REGULATOR ABRB-RELATED"/>
    <property type="match status" value="1"/>
</dbReference>
<dbReference type="InterPro" id="IPR007820">
    <property type="entry name" value="AbrB_fam"/>
</dbReference>
<feature type="transmembrane region" description="Helical" evidence="1">
    <location>
        <begin position="259"/>
        <end position="280"/>
    </location>
</feature>
<evidence type="ECO:0000313" key="3">
    <source>
        <dbReference type="Proteomes" id="UP000316801"/>
    </source>
</evidence>
<dbReference type="Pfam" id="PF05145">
    <property type="entry name" value="AbrB"/>
    <property type="match status" value="1"/>
</dbReference>
<comment type="caution">
    <text evidence="2">The sequence shown here is derived from an EMBL/GenBank/DDBJ whole genome shotgun (WGS) entry which is preliminary data.</text>
</comment>
<dbReference type="PANTHER" id="PTHR38457">
    <property type="entry name" value="REGULATOR ABRB-RELATED"/>
    <property type="match status" value="1"/>
</dbReference>
<keyword evidence="3" id="KW-1185">Reference proteome</keyword>
<feature type="transmembrane region" description="Helical" evidence="1">
    <location>
        <begin position="286"/>
        <end position="310"/>
    </location>
</feature>
<name>A0A549T4D3_9HYPH</name>
<feature type="transmembrane region" description="Helical" evidence="1">
    <location>
        <begin position="205"/>
        <end position="223"/>
    </location>
</feature>
<dbReference type="NCBIfam" id="TIGR03082">
    <property type="entry name" value="Gneg_AbrB_dup"/>
    <property type="match status" value="2"/>
</dbReference>
<dbReference type="RefSeq" id="WP_143126455.1">
    <property type="nucleotide sequence ID" value="NZ_VJMG01000049.1"/>
</dbReference>
<dbReference type="AlphaFoldDB" id="A0A549T4D3"/>
<keyword evidence="1" id="KW-1133">Transmembrane helix</keyword>
<gene>
    <name evidence="2" type="ORF">FNA46_17250</name>
</gene>
<evidence type="ECO:0000256" key="1">
    <source>
        <dbReference type="SAM" id="Phobius"/>
    </source>
</evidence>
<keyword evidence="1" id="KW-0472">Membrane</keyword>
<reference evidence="2 3" key="1">
    <citation type="submission" date="2019-07" db="EMBL/GenBank/DDBJ databases">
        <title>Ln-dependent methylotrophs.</title>
        <authorList>
            <person name="Tani A."/>
        </authorList>
    </citation>
    <scope>NUCLEOTIDE SEQUENCE [LARGE SCALE GENOMIC DNA]</scope>
    <source>
        <strain evidence="2 3">SM12</strain>
    </source>
</reference>
<dbReference type="EMBL" id="VJMG01000049">
    <property type="protein sequence ID" value="TRL36747.1"/>
    <property type="molecule type" value="Genomic_DNA"/>
</dbReference>
<sequence>MYFNALIPFGQTLALGSLGAAVMSLLSVPAPFLIGPALFVTFGSLAGLSVAVPHPVRNLCFLVVGLSMGSSVTPEVVQAARAWPVSFVMVLVTSIILLWSAWLMLQRLFRYDRLTALLAACPGHLSYVLSLAAETRGDLASISIIQSVRVLALTLFVPVIVEFSGATGTGTVTLPEATGLVPLAAMGLLAAALGMLLLRLKVPAALLVGGMGVSILAHLGGFVHGSIPLWLQVPVYVVLGGMIGTRFSGVRLKDLRNAFAAGISVTILVGFISAVIAGGISRLLGVPLGAALIAFAPGGLETMAAMAVIMHADPAYVGTHHILRLLFLSVLMPFILSKFRSL</sequence>
<accession>A0A549T4D3</accession>
<feature type="transmembrane region" description="Helical" evidence="1">
    <location>
        <begin position="180"/>
        <end position="198"/>
    </location>
</feature>
<dbReference type="GO" id="GO:0016020">
    <property type="term" value="C:membrane"/>
    <property type="evidence" value="ECO:0007669"/>
    <property type="project" value="InterPro"/>
</dbReference>
<evidence type="ECO:0000313" key="2">
    <source>
        <dbReference type="EMBL" id="TRL36747.1"/>
    </source>
</evidence>
<feature type="transmembrane region" description="Helical" evidence="1">
    <location>
        <begin position="83"/>
        <end position="105"/>
    </location>
</feature>
<dbReference type="Proteomes" id="UP000316801">
    <property type="component" value="Unassembled WGS sequence"/>
</dbReference>
<protein>
    <submittedName>
        <fullName evidence="2">AbrB family transcriptional regulator</fullName>
    </submittedName>
</protein>
<keyword evidence="1" id="KW-0812">Transmembrane</keyword>
<dbReference type="PIRSF" id="PIRSF038991">
    <property type="entry name" value="Protein_AbrB"/>
    <property type="match status" value="1"/>
</dbReference>